<sequence length="90" mass="10784">MFMKKLYGKSFEEVYIVDFSSLSETPLFSKEFNKIGTWFITTGKRWICHTEIPKEEFKNMILSNLKSEEIDKVEFYKDYIPFSTNHELPL</sequence>
<protein>
    <recommendedName>
        <fullName evidence="3">DUF3884 domain-containing protein</fullName>
    </recommendedName>
</protein>
<evidence type="ECO:0008006" key="3">
    <source>
        <dbReference type="Google" id="ProtNLM"/>
    </source>
</evidence>
<dbReference type="Pfam" id="PF13024">
    <property type="entry name" value="DUF3884"/>
    <property type="match status" value="1"/>
</dbReference>
<evidence type="ECO:0000313" key="2">
    <source>
        <dbReference type="Proteomes" id="UP000255411"/>
    </source>
</evidence>
<gene>
    <name evidence="1" type="ORF">Sp14A_16110</name>
</gene>
<dbReference type="EMBL" id="CP022601">
    <property type="protein sequence ID" value="AXJ13521.1"/>
    <property type="molecule type" value="Genomic_DNA"/>
</dbReference>
<dbReference type="Proteomes" id="UP000255411">
    <property type="component" value="Chromosome"/>
</dbReference>
<accession>A0A345VLB9</accession>
<reference evidence="1 2" key="1">
    <citation type="submission" date="2017-07" db="EMBL/GenBank/DDBJ databases">
        <title>Streptococcus pluranimalium as cause of bovine abortion.</title>
        <authorList>
            <person name="Rodriguez Campos S."/>
            <person name="Gobeli Brawand S."/>
            <person name="Brodard I."/>
            <person name="Rychener L."/>
            <person name="Perreten V."/>
        </authorList>
    </citation>
    <scope>NUCLEOTIDE SEQUENCE [LARGE SCALE GENOMIC DNA]</scope>
    <source>
        <strain evidence="1 2">14A0014</strain>
    </source>
</reference>
<evidence type="ECO:0000313" key="1">
    <source>
        <dbReference type="EMBL" id="AXJ13521.1"/>
    </source>
</evidence>
<organism evidence="1 2">
    <name type="scientific">Streptococcus pluranimalium</name>
    <dbReference type="NCBI Taxonomy" id="82348"/>
    <lineage>
        <taxon>Bacteria</taxon>
        <taxon>Bacillati</taxon>
        <taxon>Bacillota</taxon>
        <taxon>Bacilli</taxon>
        <taxon>Lactobacillales</taxon>
        <taxon>Streptococcaceae</taxon>
        <taxon>Streptococcus</taxon>
    </lineage>
</organism>
<dbReference type="InterPro" id="IPR024979">
    <property type="entry name" value="DUF3884"/>
</dbReference>
<name>A0A345VLB9_9STRE</name>
<proteinExistence type="predicted"/>
<dbReference type="AlphaFoldDB" id="A0A345VLB9"/>